<proteinExistence type="inferred from homology"/>
<accession>A0A410P3D7</accession>
<dbReference type="Gene3D" id="2.40.128.260">
    <property type="entry name" value="Type IV secretion system, VirB10/TraB/TrbI"/>
    <property type="match status" value="1"/>
</dbReference>
<protein>
    <submittedName>
        <fullName evidence="6">IncF plasmid conjugative transfer pilus assembly protein TraB</fullName>
    </submittedName>
</protein>
<gene>
    <name evidence="6" type="ORF">BU251_02500</name>
</gene>
<dbReference type="Proteomes" id="UP000287243">
    <property type="component" value="Chromosome"/>
</dbReference>
<dbReference type="RefSeq" id="WP_128699317.1">
    <property type="nucleotide sequence ID" value="NZ_CP019384.1"/>
</dbReference>
<keyword evidence="5" id="KW-0472">Membrane</keyword>
<evidence type="ECO:0000256" key="2">
    <source>
        <dbReference type="ARBA" id="ARBA00010265"/>
    </source>
</evidence>
<sequence>MIKISFKGIPGFNVMASMLAHKPRLVILAACCLAIVLGFLAFTGVKETKNIKKSLIASDLSKAKNSPEDKDVGVLVGSVDTKTYVSRIEKQYYDIASRQDSSEAHLGQLEKDIAILRKNQSEVSKIVMDLDKRVTIALSESMNLGKSGSQENQEGSGEGILGNSLSGITPVKPAMRLEMAKVNEINEEANAEKKRYVYLPLGSFVKGTLLTGVYAPVNVNNPLPVLISVDEAFYGPNNTRVPLKGAFAIGKAIGDVVSKRAIIQIVGFSIVLPGGNTFEHEGNLGYLTDETGRLGIPGELIYNTGKQLSLSFLSGFLAGGAEALSQAQTTSVVGAYGQTSQNVTGNTGNYAMFSGLANSAQGMASYYQKQLEAMIPAIKIEAGTKVTLVIQKGVEIEGLKASVDDFDYVD</sequence>
<dbReference type="InterPro" id="IPR005498">
    <property type="entry name" value="T4SS_VirB10/TraB/TrbI"/>
</dbReference>
<evidence type="ECO:0000256" key="1">
    <source>
        <dbReference type="ARBA" id="ARBA00004167"/>
    </source>
</evidence>
<dbReference type="Pfam" id="PF03743">
    <property type="entry name" value="TrbI"/>
    <property type="match status" value="1"/>
</dbReference>
<keyword evidence="3" id="KW-0812">Transmembrane</keyword>
<dbReference type="EMBL" id="CP019384">
    <property type="protein sequence ID" value="QAT16679.1"/>
    <property type="molecule type" value="Genomic_DNA"/>
</dbReference>
<evidence type="ECO:0000256" key="3">
    <source>
        <dbReference type="ARBA" id="ARBA00022692"/>
    </source>
</evidence>
<dbReference type="GO" id="GO:0016020">
    <property type="term" value="C:membrane"/>
    <property type="evidence" value="ECO:0007669"/>
    <property type="project" value="UniProtKB-SubCell"/>
</dbReference>
<dbReference type="InterPro" id="IPR042217">
    <property type="entry name" value="T4SS_VirB10/TrbI"/>
</dbReference>
<organism evidence="6 7">
    <name type="scientific">Velamenicoccus archaeovorus</name>
    <dbReference type="NCBI Taxonomy" id="1930593"/>
    <lineage>
        <taxon>Bacteria</taxon>
        <taxon>Pseudomonadati</taxon>
        <taxon>Candidatus Omnitrophota</taxon>
        <taxon>Candidatus Velamenicoccus</taxon>
    </lineage>
</organism>
<name>A0A410P3D7_VELA1</name>
<evidence type="ECO:0000313" key="7">
    <source>
        <dbReference type="Proteomes" id="UP000287243"/>
    </source>
</evidence>
<evidence type="ECO:0000313" key="6">
    <source>
        <dbReference type="EMBL" id="QAT16679.1"/>
    </source>
</evidence>
<comment type="subcellular location">
    <subcellularLocation>
        <location evidence="1">Membrane</location>
        <topology evidence="1">Single-pass membrane protein</topology>
    </subcellularLocation>
</comment>
<keyword evidence="7" id="KW-1185">Reference proteome</keyword>
<dbReference type="OrthoDB" id="15544at2"/>
<keyword evidence="4" id="KW-1133">Transmembrane helix</keyword>
<evidence type="ECO:0000256" key="5">
    <source>
        <dbReference type="ARBA" id="ARBA00023136"/>
    </source>
</evidence>
<reference evidence="6 7" key="1">
    <citation type="submission" date="2017-01" db="EMBL/GenBank/DDBJ databases">
        <title>First insights into the biology of 'candidatus Vampirococcus archaeovorus'.</title>
        <authorList>
            <person name="Kizina J."/>
            <person name="Jordan S."/>
            <person name="Stueber K."/>
            <person name="Reinhardt R."/>
            <person name="Harder J."/>
        </authorList>
    </citation>
    <scope>NUCLEOTIDE SEQUENCE [LARGE SCALE GENOMIC DNA]</scope>
    <source>
        <strain evidence="6 7">LiM</strain>
    </source>
</reference>
<evidence type="ECO:0000256" key="4">
    <source>
        <dbReference type="ARBA" id="ARBA00022989"/>
    </source>
</evidence>
<dbReference type="KEGG" id="vai:BU251_02500"/>
<dbReference type="AlphaFoldDB" id="A0A410P3D7"/>
<comment type="similarity">
    <text evidence="2">Belongs to the TrbI/VirB10 family.</text>
</comment>
<dbReference type="CDD" id="cd16430">
    <property type="entry name" value="TraB"/>
    <property type="match status" value="1"/>
</dbReference>